<keyword evidence="5" id="KW-0812">Transmembrane</keyword>
<sequence length="157" mass="16932">MRSNQGFTLIEVLVSIMLLAVIVTVVVGSLGGLFRSSRDSDQRLQTTTQVQTVAEGLRRHWMDPNKDSSGTAQGDYRFSRSCVDTGLYAVPAGVTVTLWDLTAKSDGSFAVSDPYSLSTACPTTAARPANTVRRVKVQSSGAAGTRSELTFEFYRSV</sequence>
<dbReference type="GO" id="GO:0009279">
    <property type="term" value="C:cell outer membrane"/>
    <property type="evidence" value="ECO:0007669"/>
    <property type="project" value="UniProtKB-SubCell"/>
</dbReference>
<evidence type="ECO:0000256" key="4">
    <source>
        <dbReference type="ARBA" id="ARBA00023237"/>
    </source>
</evidence>
<evidence type="ECO:0000313" key="6">
    <source>
        <dbReference type="EMBL" id="OWL94693.1"/>
    </source>
</evidence>
<dbReference type="RefSeq" id="WP_088249327.1">
    <property type="nucleotide sequence ID" value="NZ_BNAM01000038.1"/>
</dbReference>
<evidence type="ECO:0000256" key="1">
    <source>
        <dbReference type="ARBA" id="ARBA00004203"/>
    </source>
</evidence>
<gene>
    <name evidence="6" type="ORF">CBQ26_14330</name>
</gene>
<comment type="caution">
    <text evidence="6">The sequence shown here is derived from an EMBL/GenBank/DDBJ whole genome shotgun (WGS) entry which is preliminary data.</text>
</comment>
<keyword evidence="5" id="KW-1133">Transmembrane helix</keyword>
<protein>
    <recommendedName>
        <fullName evidence="8">Prepilin-type cleavage/methylation domain-containing protein</fullName>
    </recommendedName>
</protein>
<keyword evidence="5" id="KW-0472">Membrane</keyword>
<dbReference type="EMBL" id="NHMK01000022">
    <property type="protein sequence ID" value="OWL94693.1"/>
    <property type="molecule type" value="Genomic_DNA"/>
</dbReference>
<dbReference type="SUPFAM" id="SSF54523">
    <property type="entry name" value="Pili subunits"/>
    <property type="match status" value="1"/>
</dbReference>
<reference evidence="6 7" key="1">
    <citation type="submission" date="2017-05" db="EMBL/GenBank/DDBJ databases">
        <title>De novo genome assembly of Deniococcus indicus strain DR1.</title>
        <authorList>
            <person name="Chauhan D."/>
            <person name="Yennamalli R.M."/>
            <person name="Priyadarshini R."/>
        </authorList>
    </citation>
    <scope>NUCLEOTIDE SEQUENCE [LARGE SCALE GENOMIC DNA]</scope>
    <source>
        <strain evidence="6 7">DR1</strain>
    </source>
</reference>
<dbReference type="InterPro" id="IPR012902">
    <property type="entry name" value="N_methyl_site"/>
</dbReference>
<dbReference type="Pfam" id="PF07963">
    <property type="entry name" value="N_methyl"/>
    <property type="match status" value="1"/>
</dbReference>
<accession>A0A246BHG1</accession>
<dbReference type="Proteomes" id="UP000197208">
    <property type="component" value="Unassembled WGS sequence"/>
</dbReference>
<dbReference type="Gene3D" id="3.30.700.10">
    <property type="entry name" value="Glycoprotein, Type 4 Pilin"/>
    <property type="match status" value="1"/>
</dbReference>
<evidence type="ECO:0000256" key="3">
    <source>
        <dbReference type="ARBA" id="ARBA00022764"/>
    </source>
</evidence>
<evidence type="ECO:0000256" key="5">
    <source>
        <dbReference type="SAM" id="Phobius"/>
    </source>
</evidence>
<dbReference type="GO" id="GO:0042597">
    <property type="term" value="C:periplasmic space"/>
    <property type="evidence" value="ECO:0007669"/>
    <property type="project" value="UniProtKB-SubCell"/>
</dbReference>
<evidence type="ECO:0000256" key="2">
    <source>
        <dbReference type="ARBA" id="ARBA00004418"/>
    </source>
</evidence>
<name>A0A246BHG1_9DEIO</name>
<evidence type="ECO:0000313" key="7">
    <source>
        <dbReference type="Proteomes" id="UP000197208"/>
    </source>
</evidence>
<dbReference type="AlphaFoldDB" id="A0A246BHG1"/>
<comment type="subcellular location">
    <subcellularLocation>
        <location evidence="1">Cell outer membrane</location>
        <topology evidence="1">Single-pass membrane protein</topology>
    </subcellularLocation>
    <subcellularLocation>
        <location evidence="2">Periplasm</location>
    </subcellularLocation>
</comment>
<dbReference type="PROSITE" id="PS00409">
    <property type="entry name" value="PROKAR_NTER_METHYL"/>
    <property type="match status" value="1"/>
</dbReference>
<keyword evidence="4" id="KW-0998">Cell outer membrane</keyword>
<dbReference type="NCBIfam" id="TIGR02532">
    <property type="entry name" value="IV_pilin_GFxxxE"/>
    <property type="match status" value="1"/>
</dbReference>
<feature type="transmembrane region" description="Helical" evidence="5">
    <location>
        <begin position="12"/>
        <end position="34"/>
    </location>
</feature>
<keyword evidence="7" id="KW-1185">Reference proteome</keyword>
<dbReference type="InterPro" id="IPR045584">
    <property type="entry name" value="Pilin-like"/>
</dbReference>
<evidence type="ECO:0008006" key="8">
    <source>
        <dbReference type="Google" id="ProtNLM"/>
    </source>
</evidence>
<organism evidence="6 7">
    <name type="scientific">Deinococcus indicus</name>
    <dbReference type="NCBI Taxonomy" id="223556"/>
    <lineage>
        <taxon>Bacteria</taxon>
        <taxon>Thermotogati</taxon>
        <taxon>Deinococcota</taxon>
        <taxon>Deinococci</taxon>
        <taxon>Deinococcales</taxon>
        <taxon>Deinococcaceae</taxon>
        <taxon>Deinococcus</taxon>
    </lineage>
</organism>
<proteinExistence type="predicted"/>
<keyword evidence="3" id="KW-0574">Periplasm</keyword>